<evidence type="ECO:0000313" key="2">
    <source>
        <dbReference type="Proteomes" id="UP001454086"/>
    </source>
</evidence>
<gene>
    <name evidence="1" type="ORF">WMQ36_02440</name>
</gene>
<proteinExistence type="predicted"/>
<dbReference type="Proteomes" id="UP001454086">
    <property type="component" value="Unassembled WGS sequence"/>
</dbReference>
<dbReference type="RefSeq" id="WP_040379982.1">
    <property type="nucleotide sequence ID" value="NZ_JBBMFM010000005.1"/>
</dbReference>
<keyword evidence="2" id="KW-1185">Reference proteome</keyword>
<evidence type="ECO:0000313" key="1">
    <source>
        <dbReference type="EMBL" id="MEQ2423824.1"/>
    </source>
</evidence>
<reference evidence="1 2" key="1">
    <citation type="submission" date="2024-03" db="EMBL/GenBank/DDBJ databases">
        <title>Human intestinal bacterial collection.</title>
        <authorList>
            <person name="Pauvert C."/>
            <person name="Hitch T.C.A."/>
            <person name="Clavel T."/>
        </authorList>
    </citation>
    <scope>NUCLEOTIDE SEQUENCE [LARGE SCALE GENOMIC DNA]</scope>
    <source>
        <strain evidence="1 2">CLA-SR-H021</strain>
    </source>
</reference>
<dbReference type="InterPro" id="IPR053913">
    <property type="entry name" value="NADAR-DarT1"/>
</dbReference>
<dbReference type="Pfam" id="PF22397">
    <property type="entry name" value="NADAR-DarT1"/>
    <property type="match status" value="1"/>
</dbReference>
<comment type="caution">
    <text evidence="1">The sequence shown here is derived from an EMBL/GenBank/DDBJ whole genome shotgun (WGS) entry which is preliminary data.</text>
</comment>
<sequence length="228" mass="26125">MANRPIFRAISQSPYFEVENVNFKFYSGFSVSQKQKSINDLHEQYIKLYPNANILEISSKSTSALGVSLSAFNLNIQTAKRAFSVECAFQSSKVFESGGPYTDLLDRSSIEAKKDPRLHDSGKLIAFQYFNVKFPLEPKDYFYNWLYINALKLNTELTSEIITYDSFSDIEFNPQKSINCQAKAAAIFVSLSNQHLIEEALKSRENFLKIVYGKNTTEQYNQISFNFD</sequence>
<dbReference type="EMBL" id="JBBMFM010000005">
    <property type="protein sequence ID" value="MEQ2423824.1"/>
    <property type="molecule type" value="Genomic_DNA"/>
</dbReference>
<protein>
    <submittedName>
        <fullName evidence="1">Uncharacterized protein</fullName>
    </submittedName>
</protein>
<organism evidence="1 2">
    <name type="scientific">Enterocloster hominis</name>
    <name type="common">ex Hitch et al. 2024</name>
    <dbReference type="NCBI Taxonomy" id="1917870"/>
    <lineage>
        <taxon>Bacteria</taxon>
        <taxon>Bacillati</taxon>
        <taxon>Bacillota</taxon>
        <taxon>Clostridia</taxon>
        <taxon>Lachnospirales</taxon>
        <taxon>Lachnospiraceae</taxon>
        <taxon>Enterocloster</taxon>
    </lineage>
</organism>
<accession>A0ABV1D420</accession>
<name>A0ABV1D420_9FIRM</name>